<evidence type="ECO:0000256" key="2">
    <source>
        <dbReference type="ARBA" id="ARBA00022475"/>
    </source>
</evidence>
<feature type="transmembrane region" description="Helical" evidence="6">
    <location>
        <begin position="20"/>
        <end position="40"/>
    </location>
</feature>
<keyword evidence="9" id="KW-1185">Reference proteome</keyword>
<comment type="subcellular location">
    <subcellularLocation>
        <location evidence="1">Cell membrane</location>
        <topology evidence="1">Multi-pass membrane protein</topology>
    </subcellularLocation>
</comment>
<feature type="transmembrane region" description="Helical" evidence="6">
    <location>
        <begin position="791"/>
        <end position="817"/>
    </location>
</feature>
<evidence type="ECO:0000313" key="9">
    <source>
        <dbReference type="Proteomes" id="UP001564408"/>
    </source>
</evidence>
<keyword evidence="2" id="KW-1003">Cell membrane</keyword>
<feature type="domain" description="ABC3 transporter permease C-terminal" evidence="7">
    <location>
        <begin position="261"/>
        <end position="377"/>
    </location>
</feature>
<organism evidence="8 9">
    <name type="scientific">Thioalkalicoccus limnaeus</name>
    <dbReference type="NCBI Taxonomy" id="120681"/>
    <lineage>
        <taxon>Bacteria</taxon>
        <taxon>Pseudomonadati</taxon>
        <taxon>Pseudomonadota</taxon>
        <taxon>Gammaproteobacteria</taxon>
        <taxon>Chromatiales</taxon>
        <taxon>Chromatiaceae</taxon>
        <taxon>Thioalkalicoccus</taxon>
    </lineage>
</organism>
<dbReference type="PANTHER" id="PTHR30287">
    <property type="entry name" value="MEMBRANE COMPONENT OF PREDICTED ABC SUPERFAMILY METABOLITE UPTAKE TRANSPORTER"/>
    <property type="match status" value="1"/>
</dbReference>
<evidence type="ECO:0000256" key="5">
    <source>
        <dbReference type="ARBA" id="ARBA00023136"/>
    </source>
</evidence>
<evidence type="ECO:0000256" key="6">
    <source>
        <dbReference type="SAM" id="Phobius"/>
    </source>
</evidence>
<evidence type="ECO:0000256" key="3">
    <source>
        <dbReference type="ARBA" id="ARBA00022692"/>
    </source>
</evidence>
<keyword evidence="3 6" id="KW-0812">Transmembrane</keyword>
<feature type="transmembrane region" description="Helical" evidence="6">
    <location>
        <begin position="416"/>
        <end position="439"/>
    </location>
</feature>
<sequence>MKLWRIALRLLRQDWRSGELHLLAAAVVLTVGAITAVGFFTDRVAGAMAGQGGELIAADLVIETRSPIEQGLFDKAHELGLTAAKTLEFSTVIIGDEGPQLIQLKAVESAYPLRGQLRVRASLAAPEQIASAGPPPGEAWVEPRLLYLLRASPGDLVQLGELEVRIGKVLAHEPDRGGGIFQLAPRVLISLADIPATGLVTPLSRVEHRLLIAGEPDRVDRFRAWAVAHGPNGARFVDARDARPELEGAVERASSFLHLATLATLLVAGAAIALASRRMVERQTDAVAVMRCLGAPRHLLTRLFVLRLVLFGLAASLVGSLLGYLAQFGLAQVLAELFATELPPPSLRPLVLGIGTGLIALLGFGLPPLLQLARVPPLRVLRRDLGPPRLSAGIAVAAAAAAMVSLIFWQAGDPRLAWQVLGGVILTLTSLALAVWALVRVARALSYRATGIWRLGLAGLSRRPVGALFQITGFGLGILALLLLAVVRVDLLNTWQQGLPDDAPNRFLVNIQPDQVAAIETFFAERGIRDSGLFPMIRGRLVAIDGQPVVPEEFADPRAERLATREFNLSHAERLQADNRILAGQWWTGPEAPPQFSLEQGLAETLGIRLGDELTFAVAGRELRAPVTSLREVQWDSFNVNFFVIAPPSLLGDEPGTYVTSFHLSSEREGLVPELVRQFPSVTLIDVDALLNQVRQIIDRGVLAVEYVFLFTLAAGLLVMYAGIQASLADRRIEHGILRTLGSGRRQLLGSLAVEFTLAGLVAGLLASIAAELTGYLLATRVFGLEFAFNPWLWTGGVLGSGLLIGLAGVLATYPLLIRPPLHTLRRAD</sequence>
<dbReference type="PANTHER" id="PTHR30287:SF1">
    <property type="entry name" value="INNER MEMBRANE PROTEIN"/>
    <property type="match status" value="1"/>
</dbReference>
<keyword evidence="5 6" id="KW-0472">Membrane</keyword>
<reference evidence="8 9" key="1">
    <citation type="submission" date="2024-05" db="EMBL/GenBank/DDBJ databases">
        <title>Genome Sequence and Characterization of the New Strain Purple Sulfur Bacterium of Genus Thioalkalicoccus.</title>
        <authorList>
            <person name="Bryantseva I.A."/>
            <person name="Kyndt J.A."/>
            <person name="Imhoff J.F."/>
        </authorList>
    </citation>
    <scope>NUCLEOTIDE SEQUENCE [LARGE SCALE GENOMIC DNA]</scope>
    <source>
        <strain evidence="8 9">Um2</strain>
    </source>
</reference>
<keyword evidence="4 6" id="KW-1133">Transmembrane helix</keyword>
<dbReference type="Proteomes" id="UP001564408">
    <property type="component" value="Unassembled WGS sequence"/>
</dbReference>
<evidence type="ECO:0000313" key="8">
    <source>
        <dbReference type="EMBL" id="MEY6432852.1"/>
    </source>
</evidence>
<gene>
    <name evidence="8" type="ORF">ABC977_10575</name>
</gene>
<feature type="transmembrane region" description="Helical" evidence="6">
    <location>
        <begin position="707"/>
        <end position="728"/>
    </location>
</feature>
<accession>A0ABV4BHQ2</accession>
<evidence type="ECO:0000256" key="1">
    <source>
        <dbReference type="ARBA" id="ARBA00004651"/>
    </source>
</evidence>
<feature type="domain" description="ABC3 transporter permease C-terminal" evidence="7">
    <location>
        <begin position="709"/>
        <end position="818"/>
    </location>
</feature>
<protein>
    <submittedName>
        <fullName evidence="8">FtsX-like permease family protein</fullName>
    </submittedName>
</protein>
<dbReference type="Pfam" id="PF02687">
    <property type="entry name" value="FtsX"/>
    <property type="match status" value="2"/>
</dbReference>
<proteinExistence type="predicted"/>
<feature type="transmembrane region" description="Helical" evidence="6">
    <location>
        <begin position="467"/>
        <end position="487"/>
    </location>
</feature>
<evidence type="ECO:0000259" key="7">
    <source>
        <dbReference type="Pfam" id="PF02687"/>
    </source>
</evidence>
<feature type="transmembrane region" description="Helical" evidence="6">
    <location>
        <begin position="304"/>
        <end position="330"/>
    </location>
</feature>
<feature type="transmembrane region" description="Helical" evidence="6">
    <location>
        <begin position="350"/>
        <end position="370"/>
    </location>
</feature>
<feature type="transmembrane region" description="Helical" evidence="6">
    <location>
        <begin position="390"/>
        <end position="410"/>
    </location>
</feature>
<comment type="caution">
    <text evidence="8">The sequence shown here is derived from an EMBL/GenBank/DDBJ whole genome shotgun (WGS) entry which is preliminary data.</text>
</comment>
<feature type="transmembrane region" description="Helical" evidence="6">
    <location>
        <begin position="256"/>
        <end position="275"/>
    </location>
</feature>
<feature type="transmembrane region" description="Helical" evidence="6">
    <location>
        <begin position="748"/>
        <end position="771"/>
    </location>
</feature>
<evidence type="ECO:0000256" key="4">
    <source>
        <dbReference type="ARBA" id="ARBA00022989"/>
    </source>
</evidence>
<dbReference type="InterPro" id="IPR003838">
    <property type="entry name" value="ABC3_permease_C"/>
</dbReference>
<dbReference type="EMBL" id="JBDKXB010000012">
    <property type="protein sequence ID" value="MEY6432852.1"/>
    <property type="molecule type" value="Genomic_DNA"/>
</dbReference>
<name>A0ABV4BHQ2_9GAMM</name>
<dbReference type="InterPro" id="IPR038766">
    <property type="entry name" value="Membrane_comp_ABC_pdt"/>
</dbReference>
<dbReference type="RefSeq" id="WP_369667238.1">
    <property type="nucleotide sequence ID" value="NZ_JBDKXB010000012.1"/>
</dbReference>